<evidence type="ECO:0000256" key="4">
    <source>
        <dbReference type="ARBA" id="ARBA00023163"/>
    </source>
</evidence>
<organism evidence="6 7">
    <name type="scientific">Haloferula helveola</name>
    <dbReference type="NCBI Taxonomy" id="490095"/>
    <lineage>
        <taxon>Bacteria</taxon>
        <taxon>Pseudomonadati</taxon>
        <taxon>Verrucomicrobiota</taxon>
        <taxon>Verrucomicrobiia</taxon>
        <taxon>Verrucomicrobiales</taxon>
        <taxon>Verrucomicrobiaceae</taxon>
        <taxon>Haloferula</taxon>
    </lineage>
</organism>
<keyword evidence="4" id="KW-0804">Transcription</keyword>
<comment type="similarity">
    <text evidence="1">Belongs to the LysR transcriptional regulatory family.</text>
</comment>
<protein>
    <submittedName>
        <fullName evidence="6">LysR family transcriptional regulator</fullName>
    </submittedName>
</protein>
<gene>
    <name evidence="6" type="ORF">HAHE_17430</name>
</gene>
<dbReference type="InterPro" id="IPR005119">
    <property type="entry name" value="LysR_subst-bd"/>
</dbReference>
<reference evidence="6 7" key="1">
    <citation type="submission" date="2021-06" db="EMBL/GenBank/DDBJ databases">
        <title>Complete genome of Haloferula helveola possessing various polysaccharide degrading enzymes.</title>
        <authorList>
            <person name="Takami H."/>
            <person name="Huang C."/>
            <person name="Hamasaki K."/>
        </authorList>
    </citation>
    <scope>NUCLEOTIDE SEQUENCE [LARGE SCALE GENOMIC DNA]</scope>
    <source>
        <strain evidence="6 7">CN-1</strain>
    </source>
</reference>
<dbReference type="Gene3D" id="1.10.10.10">
    <property type="entry name" value="Winged helix-like DNA-binding domain superfamily/Winged helix DNA-binding domain"/>
    <property type="match status" value="1"/>
</dbReference>
<sequence length="291" mass="31591">MPQPLPNLHHLELFYHVAKAGGITAAVRSMPYGIQQPAVSGQISQLEKDLGVRLFQRRPFQLTPAGRELYEFSAPFFGGLGVVAERIAGKASKHLRLAAPATVIREHLPSVLEAVRKDCPELELSLFDADQRTIHGRLEREEVDLAIAELEDKPPSGTHSELLITMPLVLLVPVAWKRAGLGLEELAASKPLIRPADDTSMSRLFAKGLSRAGIHWPSRIEVSTLELVEAYVARGFGAGLSVMVPGVKLPKGVAAVALDGFPELKIAGLWRGKLGPLAEKVLGALKERARR</sequence>
<dbReference type="Proteomes" id="UP001374893">
    <property type="component" value="Chromosome"/>
</dbReference>
<evidence type="ECO:0000256" key="1">
    <source>
        <dbReference type="ARBA" id="ARBA00009437"/>
    </source>
</evidence>
<keyword evidence="7" id="KW-1185">Reference proteome</keyword>
<dbReference type="CDD" id="cd05466">
    <property type="entry name" value="PBP2_LTTR_substrate"/>
    <property type="match status" value="1"/>
</dbReference>
<dbReference type="PANTHER" id="PTHR30346">
    <property type="entry name" value="TRANSCRIPTIONAL DUAL REGULATOR HCAR-RELATED"/>
    <property type="match status" value="1"/>
</dbReference>
<dbReference type="Pfam" id="PF03466">
    <property type="entry name" value="LysR_substrate"/>
    <property type="match status" value="1"/>
</dbReference>
<dbReference type="InterPro" id="IPR036390">
    <property type="entry name" value="WH_DNA-bd_sf"/>
</dbReference>
<evidence type="ECO:0000313" key="7">
    <source>
        <dbReference type="Proteomes" id="UP001374893"/>
    </source>
</evidence>
<dbReference type="SUPFAM" id="SSF53850">
    <property type="entry name" value="Periplasmic binding protein-like II"/>
    <property type="match status" value="1"/>
</dbReference>
<dbReference type="SUPFAM" id="SSF46785">
    <property type="entry name" value="Winged helix' DNA-binding domain"/>
    <property type="match status" value="1"/>
</dbReference>
<dbReference type="InterPro" id="IPR000847">
    <property type="entry name" value="LysR_HTH_N"/>
</dbReference>
<keyword evidence="3" id="KW-0238">DNA-binding</keyword>
<dbReference type="RefSeq" id="WP_338690251.1">
    <property type="nucleotide sequence ID" value="NZ_AP024702.1"/>
</dbReference>
<evidence type="ECO:0000313" key="6">
    <source>
        <dbReference type="EMBL" id="BCX47835.1"/>
    </source>
</evidence>
<keyword evidence="2" id="KW-0805">Transcription regulation</keyword>
<dbReference type="PRINTS" id="PR00039">
    <property type="entry name" value="HTHLYSR"/>
</dbReference>
<dbReference type="InterPro" id="IPR036388">
    <property type="entry name" value="WH-like_DNA-bd_sf"/>
</dbReference>
<feature type="domain" description="HTH lysR-type" evidence="5">
    <location>
        <begin position="6"/>
        <end position="65"/>
    </location>
</feature>
<evidence type="ECO:0000256" key="3">
    <source>
        <dbReference type="ARBA" id="ARBA00023125"/>
    </source>
</evidence>
<dbReference type="Gene3D" id="3.40.190.10">
    <property type="entry name" value="Periplasmic binding protein-like II"/>
    <property type="match status" value="2"/>
</dbReference>
<dbReference type="Pfam" id="PF00126">
    <property type="entry name" value="HTH_1"/>
    <property type="match status" value="1"/>
</dbReference>
<accession>A0ABM7R9D9</accession>
<dbReference type="EMBL" id="AP024702">
    <property type="protein sequence ID" value="BCX47835.1"/>
    <property type="molecule type" value="Genomic_DNA"/>
</dbReference>
<evidence type="ECO:0000256" key="2">
    <source>
        <dbReference type="ARBA" id="ARBA00023015"/>
    </source>
</evidence>
<proteinExistence type="inferred from homology"/>
<dbReference type="PROSITE" id="PS50931">
    <property type="entry name" value="HTH_LYSR"/>
    <property type="match status" value="1"/>
</dbReference>
<evidence type="ECO:0000259" key="5">
    <source>
        <dbReference type="PROSITE" id="PS50931"/>
    </source>
</evidence>
<name>A0ABM7R9D9_9BACT</name>
<dbReference type="PANTHER" id="PTHR30346:SF28">
    <property type="entry name" value="HTH-TYPE TRANSCRIPTIONAL REGULATOR CYNR"/>
    <property type="match status" value="1"/>
</dbReference>